<protein>
    <submittedName>
        <fullName evidence="11">Flagellar motor protein</fullName>
    </submittedName>
</protein>
<comment type="caution">
    <text evidence="11">The sequence shown here is derived from an EMBL/GenBank/DDBJ whole genome shotgun (WGS) entry which is preliminary data.</text>
</comment>
<evidence type="ECO:0000256" key="4">
    <source>
        <dbReference type="ARBA" id="ARBA00022779"/>
    </source>
</evidence>
<dbReference type="InterPro" id="IPR046786">
    <property type="entry name" value="MotA_N"/>
</dbReference>
<dbReference type="InterPro" id="IPR047055">
    <property type="entry name" value="MotA-like"/>
</dbReference>
<dbReference type="Pfam" id="PF20560">
    <property type="entry name" value="MotA_N"/>
    <property type="match status" value="1"/>
</dbReference>
<evidence type="ECO:0000256" key="5">
    <source>
        <dbReference type="ARBA" id="ARBA00022989"/>
    </source>
</evidence>
<evidence type="ECO:0000256" key="3">
    <source>
        <dbReference type="ARBA" id="ARBA00022692"/>
    </source>
</evidence>
<evidence type="ECO:0000256" key="7">
    <source>
        <dbReference type="RuleBase" id="RU004057"/>
    </source>
</evidence>
<gene>
    <name evidence="11" type="ORF">EIK76_08130</name>
</gene>
<keyword evidence="12" id="KW-1185">Reference proteome</keyword>
<dbReference type="RefSeq" id="WP_046518843.1">
    <property type="nucleotide sequence ID" value="NZ_LAVS01000005.1"/>
</dbReference>
<dbReference type="PANTHER" id="PTHR30433">
    <property type="entry name" value="CHEMOTAXIS PROTEIN MOTA"/>
    <property type="match status" value="1"/>
</dbReference>
<dbReference type="GO" id="GO:0005886">
    <property type="term" value="C:plasma membrane"/>
    <property type="evidence" value="ECO:0007669"/>
    <property type="project" value="UniProtKB-SubCell"/>
</dbReference>
<dbReference type="OrthoDB" id="9806929at2"/>
<evidence type="ECO:0000256" key="1">
    <source>
        <dbReference type="ARBA" id="ARBA00004651"/>
    </source>
</evidence>
<dbReference type="Pfam" id="PF01618">
    <property type="entry name" value="MotA_ExbB"/>
    <property type="match status" value="1"/>
</dbReference>
<evidence type="ECO:0000259" key="10">
    <source>
        <dbReference type="Pfam" id="PF20560"/>
    </source>
</evidence>
<feature type="transmembrane region" description="Helical" evidence="8">
    <location>
        <begin position="175"/>
        <end position="197"/>
    </location>
</feature>
<evidence type="ECO:0000313" key="12">
    <source>
        <dbReference type="Proteomes" id="UP000276260"/>
    </source>
</evidence>
<keyword evidence="5 8" id="KW-1133">Transmembrane helix</keyword>
<name>A0A3P3QS38_9GAMM</name>
<sequence length="252" mass="27581">MSFIGIIVALICIIGGNLLEGGHPGALLNLPAFLIVIGATFGAALTQFPFHVVIEAGKRFIWLIVPLRLDMQERSLLLQDMASQARKGGFLALEEKLDSLDDPFLKRGIAMLVDGFDKDYILETLEQEIEMEQEEIEHTVKFYEAMGGYAPTMGIVGAVLGLIHAMGLLDKPDELGGGIAVAFVATIYGVAFANLMFLPFGNRYKLFASQIRNYKIMTLTGIVIIADGLSPQQLQIRLAAFTGEHHDEKEKA</sequence>
<keyword evidence="2" id="KW-1003">Cell membrane</keyword>
<dbReference type="InterPro" id="IPR002898">
    <property type="entry name" value="MotA_ExbB_proton_chnl"/>
</dbReference>
<dbReference type="GO" id="GO:0071978">
    <property type="term" value="P:bacterial-type flagellum-dependent swarming motility"/>
    <property type="evidence" value="ECO:0007669"/>
    <property type="project" value="InterPro"/>
</dbReference>
<dbReference type="AlphaFoldDB" id="A0A3P3QS38"/>
<dbReference type="PANTHER" id="PTHR30433:SF3">
    <property type="entry name" value="MOTILITY PROTEIN A"/>
    <property type="match status" value="1"/>
</dbReference>
<keyword evidence="4" id="KW-0283">Flagellar rotation</keyword>
<dbReference type="GO" id="GO:0006935">
    <property type="term" value="P:chemotaxis"/>
    <property type="evidence" value="ECO:0007669"/>
    <property type="project" value="InterPro"/>
</dbReference>
<feature type="domain" description="MotA/TolQ/ExbB proton channel" evidence="9">
    <location>
        <begin position="98"/>
        <end position="211"/>
    </location>
</feature>
<feature type="transmembrane region" description="Helical" evidence="8">
    <location>
        <begin position="148"/>
        <end position="169"/>
    </location>
</feature>
<comment type="similarity">
    <text evidence="7">Belongs to the exbB/tolQ family.</text>
</comment>
<keyword evidence="11" id="KW-0966">Cell projection</keyword>
<proteinExistence type="inferred from homology"/>
<evidence type="ECO:0000256" key="8">
    <source>
        <dbReference type="SAM" id="Phobius"/>
    </source>
</evidence>
<evidence type="ECO:0000259" key="9">
    <source>
        <dbReference type="Pfam" id="PF01618"/>
    </source>
</evidence>
<dbReference type="GO" id="GO:0015031">
    <property type="term" value="P:protein transport"/>
    <property type="evidence" value="ECO:0007669"/>
    <property type="project" value="UniProtKB-KW"/>
</dbReference>
<accession>A0A3P3QS38</accession>
<organism evidence="11 12">
    <name type="scientific">Rheinheimera mesophila</name>
    <dbReference type="NCBI Taxonomy" id="1547515"/>
    <lineage>
        <taxon>Bacteria</taxon>
        <taxon>Pseudomonadati</taxon>
        <taxon>Pseudomonadota</taxon>
        <taxon>Gammaproteobacteria</taxon>
        <taxon>Chromatiales</taxon>
        <taxon>Chromatiaceae</taxon>
        <taxon>Rheinheimera</taxon>
    </lineage>
</organism>
<feature type="domain" description="Motility protein A N-terminal" evidence="10">
    <location>
        <begin position="3"/>
        <end position="66"/>
    </location>
</feature>
<reference evidence="11 12" key="1">
    <citation type="submission" date="2018-11" db="EMBL/GenBank/DDBJ databases">
        <title>Draft genome analysis of Rheinheimera mesophila isolated from an industrial waste site.</title>
        <authorList>
            <person name="Yu Q."/>
            <person name="Qi Y."/>
            <person name="Zhang H."/>
            <person name="Lu Y."/>
            <person name="Pu J."/>
        </authorList>
    </citation>
    <scope>NUCLEOTIDE SEQUENCE [LARGE SCALE GENOMIC DNA]</scope>
    <source>
        <strain evidence="11 12">IITR13</strain>
    </source>
</reference>
<keyword evidence="11" id="KW-0282">Flagellum</keyword>
<feature type="transmembrane region" description="Helical" evidence="8">
    <location>
        <begin position="31"/>
        <end position="54"/>
    </location>
</feature>
<evidence type="ECO:0000313" key="11">
    <source>
        <dbReference type="EMBL" id="RRJ24004.1"/>
    </source>
</evidence>
<keyword evidence="11" id="KW-0969">Cilium</keyword>
<dbReference type="EMBL" id="RRCF01000001">
    <property type="protein sequence ID" value="RRJ24004.1"/>
    <property type="molecule type" value="Genomic_DNA"/>
</dbReference>
<dbReference type="NCBIfam" id="NF006583">
    <property type="entry name" value="PRK09109.1"/>
    <property type="match status" value="1"/>
</dbReference>
<keyword evidence="7" id="KW-0813">Transport</keyword>
<keyword evidence="7" id="KW-0653">Protein transport</keyword>
<keyword evidence="6 8" id="KW-0472">Membrane</keyword>
<evidence type="ECO:0000256" key="2">
    <source>
        <dbReference type="ARBA" id="ARBA00022475"/>
    </source>
</evidence>
<evidence type="ECO:0000256" key="6">
    <source>
        <dbReference type="ARBA" id="ARBA00023136"/>
    </source>
</evidence>
<keyword evidence="3 8" id="KW-0812">Transmembrane</keyword>
<comment type="subcellular location">
    <subcellularLocation>
        <location evidence="1">Cell membrane</location>
        <topology evidence="1">Multi-pass membrane protein</topology>
    </subcellularLocation>
    <subcellularLocation>
        <location evidence="7">Membrane</location>
        <topology evidence="7">Multi-pass membrane protein</topology>
    </subcellularLocation>
</comment>
<dbReference type="Proteomes" id="UP000276260">
    <property type="component" value="Unassembled WGS sequence"/>
</dbReference>